<gene>
    <name evidence="2" type="ORF">AA314_02164</name>
    <name evidence="3" type="ORF">ATI61_10454</name>
</gene>
<feature type="region of interest" description="Disordered" evidence="1">
    <location>
        <begin position="1"/>
        <end position="50"/>
    </location>
</feature>
<feature type="compositionally biased region" description="Basic and acidic residues" evidence="1">
    <location>
        <begin position="20"/>
        <end position="32"/>
    </location>
</feature>
<name>A0AAC8TC85_9BACT</name>
<evidence type="ECO:0000313" key="2">
    <source>
        <dbReference type="EMBL" id="AKJ00538.1"/>
    </source>
</evidence>
<sequence>MSLFNRWFGKSPPPASPSRPEAEGEPRREEPARTPPAPTPVPPDSATGPLVIPPGHKLISVSVPEDLAPSMNFLEGGICIASLGQGSDEPVEEVETLLRKHEAWLKDPRRISLVSQEEHLLRLFGPSPSTVVIPRAVIWVFSPRALCALLMMPASLQALLRHLYRLKASARQTLIQYMFFEPDCGPLGMVMARLLVGLGLRDVRTLDPDDPERRVLFEVHRPDGTVIAGLRGFPLKLEGAVEDFLLRVNVEKDQAEARGDAPRLRQLEQQERDYLVRELQPIQPLLHKLPLVRAPRLCRLLRTAADQASPTARQAVEQELLERTLPLLFLMHPGGKGAITATFHGVGSALRVYPDYLSLTQAVKEMELPADSYVISGMAARDMFDWMASQNCTVALNVYMTAYMPTYVFWLPKDLRLLAQGQLASRA</sequence>
<evidence type="ECO:0000313" key="4">
    <source>
        <dbReference type="Proteomes" id="UP000035579"/>
    </source>
</evidence>
<reference evidence="3 5" key="2">
    <citation type="submission" date="2018-08" db="EMBL/GenBank/DDBJ databases">
        <title>Genomic Encyclopedia of Archaeal and Bacterial Type Strains, Phase II (KMG-II): from individual species to whole genera.</title>
        <authorList>
            <person name="Goeker M."/>
        </authorList>
    </citation>
    <scope>NUCLEOTIDE SEQUENCE [LARGE SCALE GENOMIC DNA]</scope>
    <source>
        <strain evidence="3 5">DSM 2261</strain>
    </source>
</reference>
<evidence type="ECO:0000313" key="5">
    <source>
        <dbReference type="Proteomes" id="UP000256345"/>
    </source>
</evidence>
<reference evidence="2 4" key="1">
    <citation type="submission" date="2015-05" db="EMBL/GenBank/DDBJ databases">
        <title>Genome assembly of Archangium gephyra DSM 2261.</title>
        <authorList>
            <person name="Sharma G."/>
            <person name="Subramanian S."/>
        </authorList>
    </citation>
    <scope>NUCLEOTIDE SEQUENCE [LARGE SCALE GENOMIC DNA]</scope>
    <source>
        <strain evidence="2 4">DSM 2261</strain>
    </source>
</reference>
<dbReference type="EMBL" id="QUMU01000004">
    <property type="protein sequence ID" value="REG32767.1"/>
    <property type="molecule type" value="Genomic_DNA"/>
</dbReference>
<keyword evidence="5" id="KW-1185">Reference proteome</keyword>
<dbReference type="EMBL" id="CP011509">
    <property type="protein sequence ID" value="AKJ00538.1"/>
    <property type="molecule type" value="Genomic_DNA"/>
</dbReference>
<proteinExistence type="predicted"/>
<evidence type="ECO:0000256" key="1">
    <source>
        <dbReference type="SAM" id="MobiDB-lite"/>
    </source>
</evidence>
<accession>A0AAC8TC85</accession>
<dbReference type="AlphaFoldDB" id="A0AAC8TC85"/>
<dbReference type="KEGG" id="age:AA314_02164"/>
<dbReference type="RefSeq" id="WP_047855342.1">
    <property type="nucleotide sequence ID" value="NZ_CP011509.1"/>
</dbReference>
<protein>
    <submittedName>
        <fullName evidence="2">Uncharacterized protein</fullName>
    </submittedName>
</protein>
<organism evidence="2 4">
    <name type="scientific">Archangium gephyra</name>
    <dbReference type="NCBI Taxonomy" id="48"/>
    <lineage>
        <taxon>Bacteria</taxon>
        <taxon>Pseudomonadati</taxon>
        <taxon>Myxococcota</taxon>
        <taxon>Myxococcia</taxon>
        <taxon>Myxococcales</taxon>
        <taxon>Cystobacterineae</taxon>
        <taxon>Archangiaceae</taxon>
        <taxon>Archangium</taxon>
    </lineage>
</organism>
<feature type="compositionally biased region" description="Pro residues" evidence="1">
    <location>
        <begin position="33"/>
        <end position="43"/>
    </location>
</feature>
<evidence type="ECO:0000313" key="3">
    <source>
        <dbReference type="EMBL" id="REG32767.1"/>
    </source>
</evidence>
<dbReference type="Proteomes" id="UP000256345">
    <property type="component" value="Unassembled WGS sequence"/>
</dbReference>
<dbReference type="Proteomes" id="UP000035579">
    <property type="component" value="Chromosome"/>
</dbReference>